<reference evidence="1" key="1">
    <citation type="submission" date="2017-04" db="EMBL/GenBank/DDBJ databases">
        <authorList>
            <person name="Varghese N."/>
            <person name="Submissions S."/>
        </authorList>
    </citation>
    <scope>NUCLEOTIDE SEQUENCE</scope>
    <source>
        <strain evidence="1">WTE2008</strain>
    </source>
</reference>
<comment type="caution">
    <text evidence="1">The sequence shown here is derived from an EMBL/GenBank/DDBJ whole genome shotgun (WGS) entry which is preliminary data.</text>
</comment>
<accession>A0AC61PL23</accession>
<name>A0AC61PL23_9FIRM</name>
<dbReference type="Proteomes" id="UP000192328">
    <property type="component" value="Unassembled WGS sequence"/>
</dbReference>
<sequence>MKKVILVILAGILLMASVSAVAEYKDYRLTEGDMSIDSTWGYLALDAHNTVALNRTMTKGWHVTWYRDGKLYRDISGKGDITMVPAVVGRDGDTLFMAKKVAKDSTEVTYMKWTEEGLTDVPAYEVSSFDIDDPALIKEENGWKIRYHGNETALPDSIPAEGEEIRGCIAAGKGLFLVETHKEEGFRKFITCIDHGEVKYKAELPWSAYFQAPDGKGGFITTYTYPSGDYSPVELTHYDAQGEADRHLRLTGNKVVLSVWESRLDEETGLCTIYGSAVAKSRKVFTVFAMTLDEDLNVCKLDMRKVDPEYQDYDPRFYMAPDGTAYVIIQDMRDKKKLRPVLIPFSLLEESKETYGVDLQ</sequence>
<gene>
    <name evidence="1" type="ORF">SAMN06297397_1496</name>
</gene>
<dbReference type="EMBL" id="FWXZ01000002">
    <property type="protein sequence ID" value="SMC57831.1"/>
    <property type="molecule type" value="Genomic_DNA"/>
</dbReference>
<proteinExistence type="predicted"/>
<evidence type="ECO:0000313" key="1">
    <source>
        <dbReference type="EMBL" id="SMC57831.1"/>
    </source>
</evidence>
<protein>
    <submittedName>
        <fullName evidence="1">Uncharacterized protein</fullName>
    </submittedName>
</protein>
<evidence type="ECO:0000313" key="2">
    <source>
        <dbReference type="Proteomes" id="UP000192328"/>
    </source>
</evidence>
<keyword evidence="2" id="KW-1185">Reference proteome</keyword>
<organism evidence="1 2">
    <name type="scientific">Aristaeella lactis</name>
    <dbReference type="NCBI Taxonomy" id="3046383"/>
    <lineage>
        <taxon>Bacteria</taxon>
        <taxon>Bacillati</taxon>
        <taxon>Bacillota</taxon>
        <taxon>Clostridia</taxon>
        <taxon>Eubacteriales</taxon>
        <taxon>Aristaeellaceae</taxon>
        <taxon>Aristaeella</taxon>
    </lineage>
</organism>